<dbReference type="SUPFAM" id="SSF55486">
    <property type="entry name" value="Metalloproteases ('zincins'), catalytic domain"/>
    <property type="match status" value="1"/>
</dbReference>
<dbReference type="Gene3D" id="3.40.390.10">
    <property type="entry name" value="Collagenase (Catalytic Domain)"/>
    <property type="match status" value="1"/>
</dbReference>
<organism evidence="2 3">
    <name type="scientific">Apiospora phragmitis</name>
    <dbReference type="NCBI Taxonomy" id="2905665"/>
    <lineage>
        <taxon>Eukaryota</taxon>
        <taxon>Fungi</taxon>
        <taxon>Dikarya</taxon>
        <taxon>Ascomycota</taxon>
        <taxon>Pezizomycotina</taxon>
        <taxon>Sordariomycetes</taxon>
        <taxon>Xylariomycetidae</taxon>
        <taxon>Amphisphaeriales</taxon>
        <taxon>Apiosporaceae</taxon>
        <taxon>Apiospora</taxon>
    </lineage>
</organism>
<dbReference type="RefSeq" id="XP_066721047.1">
    <property type="nucleotide sequence ID" value="XM_066852906.1"/>
</dbReference>
<evidence type="ECO:0000256" key="1">
    <source>
        <dbReference type="SAM" id="MobiDB-lite"/>
    </source>
</evidence>
<reference evidence="2 3" key="1">
    <citation type="submission" date="2023-01" db="EMBL/GenBank/DDBJ databases">
        <title>Analysis of 21 Apiospora genomes using comparative genomics revels a genus with tremendous synthesis potential of carbohydrate active enzymes and secondary metabolites.</title>
        <authorList>
            <person name="Sorensen T."/>
        </authorList>
    </citation>
    <scope>NUCLEOTIDE SEQUENCE [LARGE SCALE GENOMIC DNA]</scope>
    <source>
        <strain evidence="2 3">CBS 135458</strain>
    </source>
</reference>
<proteinExistence type="predicted"/>
<name>A0ABR1WTM8_9PEZI</name>
<dbReference type="Proteomes" id="UP001480595">
    <property type="component" value="Unassembled WGS sequence"/>
</dbReference>
<protein>
    <submittedName>
        <fullName evidence="2">Conidiation-specific protein (Con-13) protein</fullName>
    </submittedName>
</protein>
<evidence type="ECO:0000313" key="2">
    <source>
        <dbReference type="EMBL" id="KAK8086523.1"/>
    </source>
</evidence>
<dbReference type="InterPro" id="IPR024079">
    <property type="entry name" value="MetalloPept_cat_dom_sf"/>
</dbReference>
<dbReference type="EMBL" id="JAQQWL010000002">
    <property type="protein sequence ID" value="KAK8086523.1"/>
    <property type="molecule type" value="Genomic_DNA"/>
</dbReference>
<gene>
    <name evidence="2" type="ORF">PG994_001497</name>
</gene>
<evidence type="ECO:0000313" key="3">
    <source>
        <dbReference type="Proteomes" id="UP001480595"/>
    </source>
</evidence>
<dbReference type="GeneID" id="92085969"/>
<feature type="compositionally biased region" description="Polar residues" evidence="1">
    <location>
        <begin position="123"/>
        <end position="140"/>
    </location>
</feature>
<accession>A0ABR1WTM8</accession>
<sequence>MILGRIPVGMRQHVAQVILAPESYYKIRPGIAAETRGTTTVFLSAMSLGIAVHEFSHILDAVIGSQQHLYQLYKLSSLPEWKEFYDSDTKVPTVYAASSLVEDFADAGRWAMSNMARSRTHQDQTASRDGSGRLSVQDSRTTASMDQLAVYSADWKSCRNQIAGYRALLEDVIFPPGGRCTAKTPTSDAVDVKIGQYAKYNQMGAGRLKLRSVGVP</sequence>
<feature type="region of interest" description="Disordered" evidence="1">
    <location>
        <begin position="115"/>
        <end position="140"/>
    </location>
</feature>
<keyword evidence="3" id="KW-1185">Reference proteome</keyword>
<comment type="caution">
    <text evidence="2">The sequence shown here is derived from an EMBL/GenBank/DDBJ whole genome shotgun (WGS) entry which is preliminary data.</text>
</comment>